<proteinExistence type="predicted"/>
<keyword evidence="2" id="KW-1185">Reference proteome</keyword>
<evidence type="ECO:0000313" key="2">
    <source>
        <dbReference type="Proteomes" id="UP001157160"/>
    </source>
</evidence>
<protein>
    <recommendedName>
        <fullName evidence="3">Glycosyltransferase</fullName>
    </recommendedName>
</protein>
<dbReference type="RefSeq" id="WP_284232060.1">
    <property type="nucleotide sequence ID" value="NZ_BSUL01000001.1"/>
</dbReference>
<dbReference type="Proteomes" id="UP001157160">
    <property type="component" value="Unassembled WGS sequence"/>
</dbReference>
<dbReference type="AlphaFoldDB" id="A0AA37UK10"/>
<accession>A0AA37UK10</accession>
<reference evidence="1 2" key="1">
    <citation type="journal article" date="2014" name="Int. J. Syst. Evol. Microbiol.">
        <title>Complete genome sequence of Corynebacterium casei LMG S-19264T (=DSM 44701T), isolated from a smear-ripened cheese.</title>
        <authorList>
            <consortium name="US DOE Joint Genome Institute (JGI-PGF)"/>
            <person name="Walter F."/>
            <person name="Albersmeier A."/>
            <person name="Kalinowski J."/>
            <person name="Ruckert C."/>
        </authorList>
    </citation>
    <scope>NUCLEOTIDE SEQUENCE [LARGE SCALE GENOMIC DNA]</scope>
    <source>
        <strain evidence="1 2">NBRC 112289</strain>
    </source>
</reference>
<organism evidence="1 2">
    <name type="scientific">Arenivirga flava</name>
    <dbReference type="NCBI Taxonomy" id="1930060"/>
    <lineage>
        <taxon>Bacteria</taxon>
        <taxon>Bacillati</taxon>
        <taxon>Actinomycetota</taxon>
        <taxon>Actinomycetes</taxon>
        <taxon>Micrococcales</taxon>
        <taxon>Microbacteriaceae</taxon>
        <taxon>Arenivirga</taxon>
    </lineage>
</organism>
<evidence type="ECO:0008006" key="3">
    <source>
        <dbReference type="Google" id="ProtNLM"/>
    </source>
</evidence>
<dbReference type="Gene3D" id="3.40.50.2000">
    <property type="entry name" value="Glycogen Phosphorylase B"/>
    <property type="match status" value="2"/>
</dbReference>
<name>A0AA37UK10_9MICO</name>
<sequence>MTGLPAWVLPAEPRHGVTLHAERMRRLLRPLAPDQRVATLDALPDGPVHVQFTDRLWGSSPEEAAERFRGLAACRAVTATLHDVPQPSDGEGRFGRRAACYAAVIAAAAGVVCSSEHEAQLLREHVGATGPVAVIPLPLLPAPPAERPEPRATVGLLGYFYPGKGHAEALAAMAAAGLAGELGIEVLGAPSRGHEGELDDFVRSAQEAGFEVEVTGYLPDDELLARSRETGVPVIAHQHISASGSLNSWLEAGRRPIVLRGRYTEEMDRLRPGTLTLADDDALGAAIAAAASAPHSTWQETAMPAPTTARALLDWWRGLAP</sequence>
<evidence type="ECO:0000313" key="1">
    <source>
        <dbReference type="EMBL" id="GMA28676.1"/>
    </source>
</evidence>
<gene>
    <name evidence="1" type="ORF">GCM10025874_19290</name>
</gene>
<dbReference type="SUPFAM" id="SSF53756">
    <property type="entry name" value="UDP-Glycosyltransferase/glycogen phosphorylase"/>
    <property type="match status" value="1"/>
</dbReference>
<dbReference type="EMBL" id="BSUL01000001">
    <property type="protein sequence ID" value="GMA28676.1"/>
    <property type="molecule type" value="Genomic_DNA"/>
</dbReference>
<comment type="caution">
    <text evidence="1">The sequence shown here is derived from an EMBL/GenBank/DDBJ whole genome shotgun (WGS) entry which is preliminary data.</text>
</comment>